<dbReference type="GO" id="GO:0043001">
    <property type="term" value="P:Golgi to plasma membrane protein transport"/>
    <property type="evidence" value="ECO:0007669"/>
    <property type="project" value="TreeGrafter"/>
</dbReference>
<reference evidence="6 7" key="1">
    <citation type="submission" date="2022-11" db="EMBL/GenBank/DDBJ databases">
        <title>Whole genome sequence of Eschrichtius robustus ER-17-0199.</title>
        <authorList>
            <person name="Bruniche-Olsen A."/>
            <person name="Black A.N."/>
            <person name="Fields C.J."/>
            <person name="Walden K."/>
            <person name="Dewoody J.A."/>
        </authorList>
    </citation>
    <scope>NUCLEOTIDE SEQUENCE [LARGE SCALE GENOMIC DNA]</scope>
    <source>
        <strain evidence="6">ER-17-0199</strain>
        <tissue evidence="6">Blubber</tissue>
    </source>
</reference>
<evidence type="ECO:0000313" key="7">
    <source>
        <dbReference type="Proteomes" id="UP001159641"/>
    </source>
</evidence>
<comment type="caution">
    <text evidence="6">The sequence shown here is derived from an EMBL/GenBank/DDBJ whole genome shotgun (WGS) entry which is preliminary data.</text>
</comment>
<keyword evidence="7" id="KW-1185">Reference proteome</keyword>
<dbReference type="GO" id="GO:0046872">
    <property type="term" value="F:metal ion binding"/>
    <property type="evidence" value="ECO:0007669"/>
    <property type="project" value="UniProtKB-KW"/>
</dbReference>
<evidence type="ECO:0000256" key="2">
    <source>
        <dbReference type="ARBA" id="ARBA00023134"/>
    </source>
</evidence>
<dbReference type="AlphaFoldDB" id="A0AB34I498"/>
<keyword evidence="4" id="KW-0460">Magnesium</keyword>
<dbReference type="InterPro" id="IPR024156">
    <property type="entry name" value="Small_GTPase_ARF"/>
</dbReference>
<keyword evidence="1 3" id="KW-0547">Nucleotide-binding</keyword>
<accession>A0AB34I498</accession>
<feature type="binding site" evidence="3">
    <location>
        <begin position="20"/>
        <end position="27"/>
    </location>
    <ligand>
        <name>GTP</name>
        <dbReference type="ChEBI" id="CHEBI:37565"/>
    </ligand>
</feature>
<sequence length="152" mass="16561">MSDLYKDMLLKDQYCILILGLDNAVRTTVLERSKTRFHKNSKGMILSKITTTAGLNIGTVDAGKARLLLRGLGGVGGGETVRVQALEKMVTSEALGRVPILVLASKQDVETCLWILDIQTAFRDCTSKTGRARQPDPGLLGPHWQGAARGRR</sequence>
<feature type="binding site" evidence="4">
    <location>
        <position position="52"/>
    </location>
    <ligand>
        <name>Mg(2+)</name>
        <dbReference type="ChEBI" id="CHEBI:18420"/>
    </ligand>
</feature>
<evidence type="ECO:0000256" key="1">
    <source>
        <dbReference type="ARBA" id="ARBA00022741"/>
    </source>
</evidence>
<evidence type="ECO:0000256" key="5">
    <source>
        <dbReference type="SAM" id="MobiDB-lite"/>
    </source>
</evidence>
<gene>
    <name evidence="6" type="ORF">J1605_017632</name>
</gene>
<dbReference type="GO" id="GO:0005794">
    <property type="term" value="C:Golgi apparatus"/>
    <property type="evidence" value="ECO:0007669"/>
    <property type="project" value="TreeGrafter"/>
</dbReference>
<organism evidence="6 7">
    <name type="scientific">Eschrichtius robustus</name>
    <name type="common">California gray whale</name>
    <name type="synonym">Eschrichtius gibbosus</name>
    <dbReference type="NCBI Taxonomy" id="9764"/>
    <lineage>
        <taxon>Eukaryota</taxon>
        <taxon>Metazoa</taxon>
        <taxon>Chordata</taxon>
        <taxon>Craniata</taxon>
        <taxon>Vertebrata</taxon>
        <taxon>Euteleostomi</taxon>
        <taxon>Mammalia</taxon>
        <taxon>Eutheria</taxon>
        <taxon>Laurasiatheria</taxon>
        <taxon>Artiodactyla</taxon>
        <taxon>Whippomorpha</taxon>
        <taxon>Cetacea</taxon>
        <taxon>Mysticeti</taxon>
        <taxon>Eschrichtiidae</taxon>
        <taxon>Eschrichtius</taxon>
    </lineage>
</organism>
<feature type="binding site" evidence="4">
    <location>
        <position position="27"/>
    </location>
    <ligand>
        <name>Mg(2+)</name>
        <dbReference type="ChEBI" id="CHEBI:18420"/>
    </ligand>
</feature>
<evidence type="ECO:0000313" key="6">
    <source>
        <dbReference type="EMBL" id="KAJ8797404.1"/>
    </source>
</evidence>
<evidence type="ECO:0000256" key="4">
    <source>
        <dbReference type="PIRSR" id="PIRSR606689-2"/>
    </source>
</evidence>
<proteinExistence type="predicted"/>
<dbReference type="Pfam" id="PF00025">
    <property type="entry name" value="Arf"/>
    <property type="match status" value="1"/>
</dbReference>
<dbReference type="InterPro" id="IPR027417">
    <property type="entry name" value="P-loop_NTPase"/>
</dbReference>
<dbReference type="GO" id="GO:0005525">
    <property type="term" value="F:GTP binding"/>
    <property type="evidence" value="ECO:0007669"/>
    <property type="project" value="UniProtKB-KW"/>
</dbReference>
<protein>
    <submittedName>
        <fullName evidence="6">Uncharacterized protein</fullName>
    </submittedName>
</protein>
<dbReference type="InterPro" id="IPR006689">
    <property type="entry name" value="Small_GTPase_ARF/SAR"/>
</dbReference>
<keyword evidence="4" id="KW-0479">Metal-binding</keyword>
<dbReference type="GO" id="GO:0034067">
    <property type="term" value="P:protein localization to Golgi apparatus"/>
    <property type="evidence" value="ECO:0007669"/>
    <property type="project" value="TreeGrafter"/>
</dbReference>
<dbReference type="GO" id="GO:0003924">
    <property type="term" value="F:GTPase activity"/>
    <property type="evidence" value="ECO:0007669"/>
    <property type="project" value="InterPro"/>
</dbReference>
<dbReference type="PANTHER" id="PTHR45909">
    <property type="entry name" value="ADP-RIBOSYLATION FACTOR-RELATED PROTEIN 1"/>
    <property type="match status" value="1"/>
</dbReference>
<keyword evidence="2 3" id="KW-0342">GTP-binding</keyword>
<dbReference type="SUPFAM" id="SSF52540">
    <property type="entry name" value="P-loop containing nucleoside triphosphate hydrolases"/>
    <property type="match status" value="1"/>
</dbReference>
<feature type="region of interest" description="Disordered" evidence="5">
    <location>
        <begin position="128"/>
        <end position="152"/>
    </location>
</feature>
<dbReference type="EMBL" id="JAIQCJ010000254">
    <property type="protein sequence ID" value="KAJ8797404.1"/>
    <property type="molecule type" value="Genomic_DNA"/>
</dbReference>
<dbReference type="PANTHER" id="PTHR45909:SF1">
    <property type="entry name" value="ADP-RIBOSYLATION FACTOR-RELATED PROTEIN 1"/>
    <property type="match status" value="1"/>
</dbReference>
<dbReference type="GO" id="GO:0006886">
    <property type="term" value="P:intracellular protein transport"/>
    <property type="evidence" value="ECO:0007669"/>
    <property type="project" value="TreeGrafter"/>
</dbReference>
<dbReference type="Proteomes" id="UP001159641">
    <property type="component" value="Unassembled WGS sequence"/>
</dbReference>
<dbReference type="Gene3D" id="3.40.50.300">
    <property type="entry name" value="P-loop containing nucleotide triphosphate hydrolases"/>
    <property type="match status" value="1"/>
</dbReference>
<name>A0AB34I498_ESCRO</name>
<evidence type="ECO:0000256" key="3">
    <source>
        <dbReference type="PIRSR" id="PIRSR606689-1"/>
    </source>
</evidence>
<feature type="binding site" evidence="3">
    <location>
        <position position="74"/>
    </location>
    <ligand>
        <name>GTP</name>
        <dbReference type="ChEBI" id="CHEBI:37565"/>
    </ligand>
</feature>